<reference evidence="3" key="1">
    <citation type="submission" date="2023-07" db="EMBL/GenBank/DDBJ databases">
        <authorList>
            <consortium name="CYATHOMIX"/>
        </authorList>
    </citation>
    <scope>NUCLEOTIDE SEQUENCE</scope>
    <source>
        <strain evidence="3">N/A</strain>
    </source>
</reference>
<gene>
    <name evidence="3" type="ORF">CYNAS_LOCUS12955</name>
</gene>
<feature type="compositionally biased region" description="Polar residues" evidence="2">
    <location>
        <begin position="434"/>
        <end position="446"/>
    </location>
</feature>
<feature type="compositionally biased region" description="Basic and acidic residues" evidence="2">
    <location>
        <begin position="388"/>
        <end position="405"/>
    </location>
</feature>
<comment type="caution">
    <text evidence="3">The sequence shown here is derived from an EMBL/GenBank/DDBJ whole genome shotgun (WGS) entry which is preliminary data.</text>
</comment>
<feature type="region of interest" description="Disordered" evidence="2">
    <location>
        <begin position="1279"/>
        <end position="1311"/>
    </location>
</feature>
<proteinExistence type="predicted"/>
<sequence>MDCWAALADAGKAVGEAAVLALNCKNALFPLVRFSNLPGLIEAYNSTLLLSCFYYPLSWIDLFSSYPSEWDTKLEDLCGADGYDKSLTDQLAEKITTVISSSTRTPLIISGFCPCRSSEKCSGLFYRASCRTYYEEPPKISVMSVCFENDWISPFPTIPPKLTQTTSKLSLTATTPISVYPNCTQFIDTTSFSSQQNVVESSTAAITARDETTSLGKKKFSSKFSVSPTDSILSSERTALSNERKSTDATANERPSLGIWSTETFGRDSAPKTESIWSDRDFFNSNSEILSEVTQFPATDATDSKQRGKTGTNVGTLDIQTTLKRRSGAFTTVLDSRYAYATIPFIYSEDGTSTTIEASSTIGDSSKSSKEIIEEEEGNLTLETTYEKHTPASEKFEEKEEEKQRPAMTGTLTTNENRHITRASSSDFIKKQTTKSSTSEASSQLELSDRPLSPRTDSTWTDISDFSLSTNQGYTNTLENINPNKGSSHYNLEDTATAMSTSLYERQEISTESATPIAVQNTEATSIAESRSFYPQATSISQNPLENALSSGRIRGSSAIDFSSRLIEENIGTSTKHVTSENLLSISNEPSIHFDHTLGITSPKIEISTGFTRYKATITDSKTSMELLETSTSEYRETTTSVISDESDDMAYISNTVSTASSQMVRSTTPTLKSILFTKSNSAQSGSFSVKKIPASSSLPSTYTTNGMSTSSAEEFAASSIGTKVVSPMIDSKELDRKNPDTTAYTTELMSSRFLNSRLSSKIYSSDTSKANYVSSSSQIQEDTTSASSSVGTTDFISTGAFSTDDKHFTSMPSTSTITSGLNSTRLSERPSFFTTALLWLSTAYLKTQSDCNASSYSATNHSTIARERTYFTPSTAEITIPVSTEETSHSFLQELFTSGLNTISQLLQSSSNLSRKFQTTTAVLKGSNYPTERFVQVDNHSRLTSSEIAGTSTFPTLPHRKQTHLIKDTTTGRWITELAQRDRCASPCPSDYEEGKDFCYKVLHAKKIMDCNDEFDKLIAIASTKTDIPTKFLMDYIEQTTEEMNSYVLAAKSVKADWKHLEKELPDEGEGLGERVIILGHLLRAVTAAKDSWLKLFNRFIILVKWLNSRGLQGLYEKEADWYDDESLEDFKDTKWMFDKYIDRIQKATDLAESHYRNKIGVNQKADINARNLRRLQDRLQEAEEELFGLKLKRAKLDESVDKTTPGTQVTNPASMEEDVPELVDEGEEGEWEGEEELMVVDEIDDEPQVVHEQEDQPDNDDQYLAHIIEEAAEPIPQAYEPPGRQENQQVEQVAQELQNKRDELRETREEPLEVVMKSLSTATWRAKKT</sequence>
<dbReference type="EMBL" id="CATQJL010000305">
    <property type="protein sequence ID" value="CAJ0600972.1"/>
    <property type="molecule type" value="Genomic_DNA"/>
</dbReference>
<accession>A0AA36GZG9</accession>
<feature type="region of interest" description="Disordered" evidence="2">
    <location>
        <begin position="388"/>
        <end position="458"/>
    </location>
</feature>
<feature type="compositionally biased region" description="Low complexity" evidence="2">
    <location>
        <begin position="1287"/>
        <end position="1299"/>
    </location>
</feature>
<keyword evidence="4" id="KW-1185">Reference proteome</keyword>
<evidence type="ECO:0000256" key="2">
    <source>
        <dbReference type="SAM" id="MobiDB-lite"/>
    </source>
</evidence>
<feature type="compositionally biased region" description="Basic and acidic residues" evidence="2">
    <location>
        <begin position="1300"/>
        <end position="1311"/>
    </location>
</feature>
<feature type="coiled-coil region" evidence="1">
    <location>
        <begin position="1164"/>
        <end position="1201"/>
    </location>
</feature>
<dbReference type="Proteomes" id="UP001176961">
    <property type="component" value="Unassembled WGS sequence"/>
</dbReference>
<evidence type="ECO:0000313" key="3">
    <source>
        <dbReference type="EMBL" id="CAJ0600972.1"/>
    </source>
</evidence>
<evidence type="ECO:0000313" key="4">
    <source>
        <dbReference type="Proteomes" id="UP001176961"/>
    </source>
</evidence>
<feature type="region of interest" description="Disordered" evidence="2">
    <location>
        <begin position="235"/>
        <end position="271"/>
    </location>
</feature>
<evidence type="ECO:0000256" key="1">
    <source>
        <dbReference type="SAM" id="Coils"/>
    </source>
</evidence>
<organism evidence="3 4">
    <name type="scientific">Cylicocyclus nassatus</name>
    <name type="common">Nematode worm</name>
    <dbReference type="NCBI Taxonomy" id="53992"/>
    <lineage>
        <taxon>Eukaryota</taxon>
        <taxon>Metazoa</taxon>
        <taxon>Ecdysozoa</taxon>
        <taxon>Nematoda</taxon>
        <taxon>Chromadorea</taxon>
        <taxon>Rhabditida</taxon>
        <taxon>Rhabditina</taxon>
        <taxon>Rhabditomorpha</taxon>
        <taxon>Strongyloidea</taxon>
        <taxon>Strongylidae</taxon>
        <taxon>Cylicocyclus</taxon>
    </lineage>
</organism>
<protein>
    <submittedName>
        <fullName evidence="3">Uncharacterized protein</fullName>
    </submittedName>
</protein>
<name>A0AA36GZG9_CYLNA</name>
<keyword evidence="1" id="KW-0175">Coiled coil</keyword>